<dbReference type="Pfam" id="PF07730">
    <property type="entry name" value="HisKA_3"/>
    <property type="match status" value="1"/>
</dbReference>
<evidence type="ECO:0000313" key="11">
    <source>
        <dbReference type="EMBL" id="SFT83771.1"/>
    </source>
</evidence>
<keyword evidence="4" id="KW-0808">Transferase</keyword>
<dbReference type="GO" id="GO:0016020">
    <property type="term" value="C:membrane"/>
    <property type="evidence" value="ECO:0007669"/>
    <property type="project" value="InterPro"/>
</dbReference>
<dbReference type="OrthoDB" id="9778366at2"/>
<keyword evidence="9" id="KW-1133">Transmembrane helix</keyword>
<feature type="domain" description="Histidine kinase" evidence="10">
    <location>
        <begin position="64"/>
        <end position="251"/>
    </location>
</feature>
<comment type="catalytic activity">
    <reaction evidence="1">
        <text>ATP + protein L-histidine = ADP + protein N-phospho-L-histidine.</text>
        <dbReference type="EC" id="2.7.13.3"/>
    </reaction>
</comment>
<dbReference type="PROSITE" id="PS50109">
    <property type="entry name" value="HIS_KIN"/>
    <property type="match status" value="1"/>
</dbReference>
<keyword evidence="7" id="KW-0067">ATP-binding</keyword>
<accession>A0A1I7B9G8</accession>
<dbReference type="CDD" id="cd16917">
    <property type="entry name" value="HATPase_UhpB-NarQ-NarX-like"/>
    <property type="match status" value="1"/>
</dbReference>
<evidence type="ECO:0000256" key="2">
    <source>
        <dbReference type="ARBA" id="ARBA00012438"/>
    </source>
</evidence>
<dbReference type="STRING" id="477690.SAMN05216474_2592"/>
<keyword evidence="12" id="KW-1185">Reference proteome</keyword>
<evidence type="ECO:0000256" key="7">
    <source>
        <dbReference type="ARBA" id="ARBA00022840"/>
    </source>
</evidence>
<feature type="transmembrane region" description="Helical" evidence="9">
    <location>
        <begin position="6"/>
        <end position="30"/>
    </location>
</feature>
<dbReference type="Gene3D" id="3.30.565.10">
    <property type="entry name" value="Histidine kinase-like ATPase, C-terminal domain"/>
    <property type="match status" value="1"/>
</dbReference>
<evidence type="ECO:0000256" key="6">
    <source>
        <dbReference type="ARBA" id="ARBA00022777"/>
    </source>
</evidence>
<keyword evidence="8" id="KW-0902">Two-component regulatory system</keyword>
<dbReference type="GO" id="GO:0046983">
    <property type="term" value="F:protein dimerization activity"/>
    <property type="evidence" value="ECO:0007669"/>
    <property type="project" value="InterPro"/>
</dbReference>
<evidence type="ECO:0000256" key="8">
    <source>
        <dbReference type="ARBA" id="ARBA00023012"/>
    </source>
</evidence>
<evidence type="ECO:0000256" key="1">
    <source>
        <dbReference type="ARBA" id="ARBA00000085"/>
    </source>
</evidence>
<dbReference type="RefSeq" id="WP_090251090.1">
    <property type="nucleotide sequence ID" value="NZ_FPAS01000005.1"/>
</dbReference>
<dbReference type="PANTHER" id="PTHR24421">
    <property type="entry name" value="NITRATE/NITRITE SENSOR PROTEIN NARX-RELATED"/>
    <property type="match status" value="1"/>
</dbReference>
<keyword evidence="3" id="KW-0597">Phosphoprotein</keyword>
<gene>
    <name evidence="11" type="ORF">SAMN05216474_2592</name>
</gene>
<dbReference type="Pfam" id="PF02518">
    <property type="entry name" value="HATPase_c"/>
    <property type="match status" value="1"/>
</dbReference>
<dbReference type="SUPFAM" id="SSF55874">
    <property type="entry name" value="ATPase domain of HSP90 chaperone/DNA topoisomerase II/histidine kinase"/>
    <property type="match status" value="1"/>
</dbReference>
<evidence type="ECO:0000256" key="5">
    <source>
        <dbReference type="ARBA" id="ARBA00022741"/>
    </source>
</evidence>
<keyword evidence="5" id="KW-0547">Nucleotide-binding</keyword>
<dbReference type="GO" id="GO:0005524">
    <property type="term" value="F:ATP binding"/>
    <property type="evidence" value="ECO:0007669"/>
    <property type="project" value="UniProtKB-KW"/>
</dbReference>
<proteinExistence type="predicted"/>
<dbReference type="PANTHER" id="PTHR24421:SF10">
    <property type="entry name" value="NITRATE_NITRITE SENSOR PROTEIN NARQ"/>
    <property type="match status" value="1"/>
</dbReference>
<keyword evidence="6 11" id="KW-0418">Kinase</keyword>
<sequence>MSDQFVIIFSVITGTLLVISLLVFIIYFIILYRRKQEVFELEREQFKQAVLQAQIEMKEETLTTISRELHDNFGQVASLIKMNLSLLTKHVDEGGEENLKQSTELIKQHIQDIRSLSVSLKGENLNRFGLFGMIKMDVDRYEKAGELKIHLELPTEDVEIDKDKEIFMYRMVQEILNNVIKHAEATEVFITIKMDENDSFIRIEDNGKGFVLEEVNLGSGILNIKERCKFIGGSFDLKSVPGKGTTYQISI</sequence>
<keyword evidence="9" id="KW-0812">Transmembrane</keyword>
<dbReference type="Gene3D" id="1.20.5.1930">
    <property type="match status" value="1"/>
</dbReference>
<dbReference type="InterPro" id="IPR005467">
    <property type="entry name" value="His_kinase_dom"/>
</dbReference>
<evidence type="ECO:0000256" key="9">
    <source>
        <dbReference type="SAM" id="Phobius"/>
    </source>
</evidence>
<evidence type="ECO:0000259" key="10">
    <source>
        <dbReference type="PROSITE" id="PS50109"/>
    </source>
</evidence>
<dbReference type="EC" id="2.7.13.3" evidence="2"/>
<dbReference type="GO" id="GO:0000155">
    <property type="term" value="F:phosphorelay sensor kinase activity"/>
    <property type="evidence" value="ECO:0007669"/>
    <property type="project" value="InterPro"/>
</dbReference>
<dbReference type="EMBL" id="FPAS01000005">
    <property type="protein sequence ID" value="SFT83771.1"/>
    <property type="molecule type" value="Genomic_DNA"/>
</dbReference>
<dbReference type="InterPro" id="IPR036890">
    <property type="entry name" value="HATPase_C_sf"/>
</dbReference>
<dbReference type="InterPro" id="IPR003594">
    <property type="entry name" value="HATPase_dom"/>
</dbReference>
<reference evidence="11 12" key="1">
    <citation type="submission" date="2016-10" db="EMBL/GenBank/DDBJ databases">
        <authorList>
            <person name="de Groot N.N."/>
        </authorList>
    </citation>
    <scope>NUCLEOTIDE SEQUENCE [LARGE SCALE GENOMIC DNA]</scope>
    <source>
        <strain evidence="11 12">CGMCC 1.7005</strain>
    </source>
</reference>
<dbReference type="AlphaFoldDB" id="A0A1I7B9G8"/>
<protein>
    <recommendedName>
        <fullName evidence="2">histidine kinase</fullName>
        <ecNumber evidence="2">2.7.13.3</ecNumber>
    </recommendedName>
</protein>
<dbReference type="InterPro" id="IPR050482">
    <property type="entry name" value="Sensor_HK_TwoCompSys"/>
</dbReference>
<dbReference type="InterPro" id="IPR011712">
    <property type="entry name" value="Sig_transdc_His_kin_sub3_dim/P"/>
</dbReference>
<dbReference type="Proteomes" id="UP000236454">
    <property type="component" value="Unassembled WGS sequence"/>
</dbReference>
<name>A0A1I7B9G8_9FLAO</name>
<evidence type="ECO:0000256" key="3">
    <source>
        <dbReference type="ARBA" id="ARBA00022553"/>
    </source>
</evidence>
<keyword evidence="9" id="KW-0472">Membrane</keyword>
<evidence type="ECO:0000256" key="4">
    <source>
        <dbReference type="ARBA" id="ARBA00022679"/>
    </source>
</evidence>
<evidence type="ECO:0000313" key="12">
    <source>
        <dbReference type="Proteomes" id="UP000236454"/>
    </source>
</evidence>
<organism evidence="11 12">
    <name type="scientific">Lishizhenia tianjinensis</name>
    <dbReference type="NCBI Taxonomy" id="477690"/>
    <lineage>
        <taxon>Bacteria</taxon>
        <taxon>Pseudomonadati</taxon>
        <taxon>Bacteroidota</taxon>
        <taxon>Flavobacteriia</taxon>
        <taxon>Flavobacteriales</taxon>
        <taxon>Crocinitomicaceae</taxon>
        <taxon>Lishizhenia</taxon>
    </lineage>
</organism>